<dbReference type="Proteomes" id="UP000268014">
    <property type="component" value="Unassembled WGS sequence"/>
</dbReference>
<dbReference type="AlphaFoldDB" id="A0A0N4W174"/>
<feature type="signal peptide" evidence="1">
    <location>
        <begin position="1"/>
        <end position="22"/>
    </location>
</feature>
<dbReference type="EMBL" id="UZAF01016113">
    <property type="protein sequence ID" value="VDO20738.1"/>
    <property type="molecule type" value="Genomic_DNA"/>
</dbReference>
<evidence type="ECO:0000256" key="1">
    <source>
        <dbReference type="SAM" id="SignalP"/>
    </source>
</evidence>
<reference evidence="4" key="1">
    <citation type="submission" date="2017-02" db="UniProtKB">
        <authorList>
            <consortium name="WormBaseParasite"/>
        </authorList>
    </citation>
    <scope>IDENTIFICATION</scope>
</reference>
<proteinExistence type="predicted"/>
<sequence>MRARSRPLWRMIMTSTVLPILCLMDWNSPKCRLNAPPPRFAPNYDVNKARAHDLARNRAKSAIRGNEDDRISDWRSSGTGQMLFPCIKLEWEISEHLIDH</sequence>
<reference evidence="2 3" key="2">
    <citation type="submission" date="2018-11" db="EMBL/GenBank/DDBJ databases">
        <authorList>
            <consortium name="Pathogen Informatics"/>
        </authorList>
    </citation>
    <scope>NUCLEOTIDE SEQUENCE [LARGE SCALE GENOMIC DNA]</scope>
    <source>
        <strain evidence="2 3">MHpl1</strain>
    </source>
</reference>
<evidence type="ECO:0000313" key="4">
    <source>
        <dbReference type="WBParaSite" id="HPLM_0000337001-mRNA-1"/>
    </source>
</evidence>
<keyword evidence="3" id="KW-1185">Reference proteome</keyword>
<feature type="chain" id="PRO_5043123324" evidence="1">
    <location>
        <begin position="23"/>
        <end position="100"/>
    </location>
</feature>
<protein>
    <submittedName>
        <fullName evidence="4">Secreted protein</fullName>
    </submittedName>
</protein>
<name>A0A0N4W174_HAEPC</name>
<keyword evidence="1" id="KW-0732">Signal</keyword>
<dbReference type="OrthoDB" id="5852312at2759"/>
<accession>A0A0N4W174</accession>
<dbReference type="STRING" id="6290.A0A0N4W174"/>
<dbReference type="WBParaSite" id="HPLM_0000337001-mRNA-1">
    <property type="protein sequence ID" value="HPLM_0000337001-mRNA-1"/>
    <property type="gene ID" value="HPLM_0000337001"/>
</dbReference>
<evidence type="ECO:0000313" key="2">
    <source>
        <dbReference type="EMBL" id="VDO20738.1"/>
    </source>
</evidence>
<organism evidence="4">
    <name type="scientific">Haemonchus placei</name>
    <name type="common">Barber's pole worm</name>
    <dbReference type="NCBI Taxonomy" id="6290"/>
    <lineage>
        <taxon>Eukaryota</taxon>
        <taxon>Metazoa</taxon>
        <taxon>Ecdysozoa</taxon>
        <taxon>Nematoda</taxon>
        <taxon>Chromadorea</taxon>
        <taxon>Rhabditida</taxon>
        <taxon>Rhabditina</taxon>
        <taxon>Rhabditomorpha</taxon>
        <taxon>Strongyloidea</taxon>
        <taxon>Trichostrongylidae</taxon>
        <taxon>Haemonchus</taxon>
    </lineage>
</organism>
<evidence type="ECO:0000313" key="3">
    <source>
        <dbReference type="Proteomes" id="UP000268014"/>
    </source>
</evidence>
<gene>
    <name evidence="2" type="ORF">HPLM_LOCUS3362</name>
</gene>